<keyword evidence="23" id="KW-1185">Reference proteome</keyword>
<evidence type="ECO:0000256" key="1">
    <source>
        <dbReference type="ARBA" id="ARBA00001946"/>
    </source>
</evidence>
<dbReference type="InterPro" id="IPR036599">
    <property type="entry name" value="DNA_ligase_N_sf"/>
</dbReference>
<dbReference type="InterPro" id="IPR000977">
    <property type="entry name" value="DNA_ligase_ATP-dep"/>
</dbReference>
<evidence type="ECO:0000259" key="20">
    <source>
        <dbReference type="PROSITE" id="PS50160"/>
    </source>
</evidence>
<evidence type="ECO:0000256" key="4">
    <source>
        <dbReference type="ARBA" id="ARBA00012727"/>
    </source>
</evidence>
<feature type="domain" description="ATP-dependent DNA ligase family profile" evidence="20">
    <location>
        <begin position="329"/>
        <end position="463"/>
    </location>
</feature>
<dbReference type="Gene3D" id="3.40.50.10190">
    <property type="entry name" value="BRCT domain"/>
    <property type="match status" value="1"/>
</dbReference>
<dbReference type="SMART" id="SM00292">
    <property type="entry name" value="BRCT"/>
    <property type="match status" value="1"/>
</dbReference>
<dbReference type="Gene3D" id="2.40.50.140">
    <property type="entry name" value="Nucleic acid-binding proteins"/>
    <property type="match status" value="1"/>
</dbReference>
<dbReference type="GO" id="GO:0003910">
    <property type="term" value="F:DNA ligase (ATP) activity"/>
    <property type="evidence" value="ECO:0007669"/>
    <property type="project" value="UniProtKB-EC"/>
</dbReference>
<dbReference type="NCBIfam" id="TIGR00574">
    <property type="entry name" value="dnl1"/>
    <property type="match status" value="1"/>
</dbReference>
<protein>
    <recommendedName>
        <fullName evidence="5">DNA ligase 4</fullName>
        <ecNumber evidence="4">6.5.1.1</ecNumber>
    </recommendedName>
    <alternativeName>
        <fullName evidence="17">DNA ligase IV</fullName>
    </alternativeName>
    <alternativeName>
        <fullName evidence="16">Polydeoxyribonucleotide synthase [ATP] 4</fullName>
    </alternativeName>
</protein>
<dbReference type="InterPro" id="IPR044125">
    <property type="entry name" value="Adenylation_DNA_ligase_IV"/>
</dbReference>
<evidence type="ECO:0000256" key="8">
    <source>
        <dbReference type="ARBA" id="ARBA00022737"/>
    </source>
</evidence>
<dbReference type="SUPFAM" id="SSF56091">
    <property type="entry name" value="DNA ligase/mRNA capping enzyme, catalytic domain"/>
    <property type="match status" value="1"/>
</dbReference>
<evidence type="ECO:0000259" key="21">
    <source>
        <dbReference type="PROSITE" id="PS50172"/>
    </source>
</evidence>
<evidence type="ECO:0000256" key="13">
    <source>
        <dbReference type="ARBA" id="ARBA00023172"/>
    </source>
</evidence>
<organism evidence="22 23">
    <name type="scientific">Ceutorhynchus assimilis</name>
    <name type="common">cabbage seed weevil</name>
    <dbReference type="NCBI Taxonomy" id="467358"/>
    <lineage>
        <taxon>Eukaryota</taxon>
        <taxon>Metazoa</taxon>
        <taxon>Ecdysozoa</taxon>
        <taxon>Arthropoda</taxon>
        <taxon>Hexapoda</taxon>
        <taxon>Insecta</taxon>
        <taxon>Pterygota</taxon>
        <taxon>Neoptera</taxon>
        <taxon>Endopterygota</taxon>
        <taxon>Coleoptera</taxon>
        <taxon>Polyphaga</taxon>
        <taxon>Cucujiformia</taxon>
        <taxon>Curculionidae</taxon>
        <taxon>Ceutorhynchinae</taxon>
        <taxon>Ceutorhynchus</taxon>
    </lineage>
</organism>
<keyword evidence="7" id="KW-0479">Metal-binding</keyword>
<evidence type="ECO:0000256" key="11">
    <source>
        <dbReference type="ARBA" id="ARBA00022840"/>
    </source>
</evidence>
<dbReference type="GO" id="GO:0032807">
    <property type="term" value="C:DNA ligase IV complex"/>
    <property type="evidence" value="ECO:0007669"/>
    <property type="project" value="TreeGrafter"/>
</dbReference>
<dbReference type="GO" id="GO:0006297">
    <property type="term" value="P:nucleotide-excision repair, DNA gap filling"/>
    <property type="evidence" value="ECO:0007669"/>
    <property type="project" value="TreeGrafter"/>
</dbReference>
<keyword evidence="12" id="KW-0460">Magnesium</keyword>
<dbReference type="PROSITE" id="PS50172">
    <property type="entry name" value="BRCT"/>
    <property type="match status" value="1"/>
</dbReference>
<dbReference type="Pfam" id="PF01068">
    <property type="entry name" value="DNA_ligase_A_M"/>
    <property type="match status" value="1"/>
</dbReference>
<proteinExistence type="inferred from homology"/>
<dbReference type="CDD" id="cd07903">
    <property type="entry name" value="Adenylation_DNA_ligase_IV"/>
    <property type="match status" value="1"/>
</dbReference>
<comment type="catalytic activity">
    <reaction evidence="18">
        <text>ATP + (deoxyribonucleotide)n-3'-hydroxyl + 5'-phospho-(deoxyribonucleotide)m = (deoxyribonucleotide)n+m + AMP + diphosphate.</text>
        <dbReference type="EC" id="6.5.1.1"/>
    </reaction>
</comment>
<comment type="subcellular location">
    <subcellularLocation>
        <location evidence="2">Nucleus</location>
    </subcellularLocation>
</comment>
<keyword evidence="6" id="KW-0436">Ligase</keyword>
<dbReference type="GO" id="GO:0006310">
    <property type="term" value="P:DNA recombination"/>
    <property type="evidence" value="ECO:0007669"/>
    <property type="project" value="UniProtKB-KW"/>
</dbReference>
<gene>
    <name evidence="22" type="ORF">CEUTPL_LOCUS1542</name>
</gene>
<keyword evidence="14" id="KW-0234">DNA repair</keyword>
<evidence type="ECO:0000256" key="16">
    <source>
        <dbReference type="ARBA" id="ARBA00030676"/>
    </source>
</evidence>
<dbReference type="GO" id="GO:0005958">
    <property type="term" value="C:DNA-dependent protein kinase-DNA ligase 4 complex"/>
    <property type="evidence" value="ECO:0007669"/>
    <property type="project" value="TreeGrafter"/>
</dbReference>
<evidence type="ECO:0000256" key="6">
    <source>
        <dbReference type="ARBA" id="ARBA00022598"/>
    </source>
</evidence>
<dbReference type="InterPro" id="IPR036420">
    <property type="entry name" value="BRCT_dom_sf"/>
</dbReference>
<keyword evidence="15" id="KW-0539">Nucleus</keyword>
<evidence type="ECO:0000256" key="18">
    <source>
        <dbReference type="ARBA" id="ARBA00034003"/>
    </source>
</evidence>
<evidence type="ECO:0000313" key="23">
    <source>
        <dbReference type="Proteomes" id="UP001152799"/>
    </source>
</evidence>
<evidence type="ECO:0000256" key="3">
    <source>
        <dbReference type="ARBA" id="ARBA00007572"/>
    </source>
</evidence>
<dbReference type="InterPro" id="IPR001357">
    <property type="entry name" value="BRCT_dom"/>
</dbReference>
<dbReference type="Pfam" id="PF04675">
    <property type="entry name" value="DNA_ligase_A_N"/>
    <property type="match status" value="1"/>
</dbReference>
<dbReference type="InterPro" id="IPR012310">
    <property type="entry name" value="DNA_ligase_ATP-dep_cent"/>
</dbReference>
<dbReference type="PANTHER" id="PTHR45997">
    <property type="entry name" value="DNA LIGASE 4"/>
    <property type="match status" value="1"/>
</dbReference>
<keyword evidence="8" id="KW-0677">Repeat</keyword>
<evidence type="ECO:0000256" key="17">
    <source>
        <dbReference type="ARBA" id="ARBA00031942"/>
    </source>
</evidence>
<dbReference type="Gene3D" id="3.30.470.30">
    <property type="entry name" value="DNA ligase/mRNA capping enzyme"/>
    <property type="match status" value="1"/>
</dbReference>
<keyword evidence="13" id="KW-0233">DNA recombination</keyword>
<dbReference type="InterPro" id="IPR012309">
    <property type="entry name" value="DNA_ligase_ATP-dep_C"/>
</dbReference>
<dbReference type="EMBL" id="OU892277">
    <property type="protein sequence ID" value="CAG9760821.1"/>
    <property type="molecule type" value="Genomic_DNA"/>
</dbReference>
<accession>A0A9N9MAK7</accession>
<feature type="domain" description="BRCT" evidence="21">
    <location>
        <begin position="618"/>
        <end position="708"/>
    </location>
</feature>
<evidence type="ECO:0000313" key="22">
    <source>
        <dbReference type="EMBL" id="CAG9760821.1"/>
    </source>
</evidence>
<dbReference type="SUPFAM" id="SSF52113">
    <property type="entry name" value="BRCT domain"/>
    <property type="match status" value="1"/>
</dbReference>
<name>A0A9N9MAK7_9CUCU</name>
<dbReference type="InterPro" id="IPR021536">
    <property type="entry name" value="DNA_ligase_IV_dom"/>
</dbReference>
<dbReference type="InterPro" id="IPR012308">
    <property type="entry name" value="DNA_ligase_ATP-dep_N"/>
</dbReference>
<evidence type="ECO:0000256" key="5">
    <source>
        <dbReference type="ARBA" id="ARBA00022073"/>
    </source>
</evidence>
<dbReference type="InterPro" id="IPR029710">
    <property type="entry name" value="LIG4"/>
</dbReference>
<keyword evidence="11" id="KW-0067">ATP-binding</keyword>
<keyword evidence="10" id="KW-0227">DNA damage</keyword>
<dbReference type="Pfam" id="PF04679">
    <property type="entry name" value="DNA_ligase_A_C"/>
    <property type="match status" value="1"/>
</dbReference>
<dbReference type="PROSITE" id="PS50160">
    <property type="entry name" value="DNA_LIGASE_A3"/>
    <property type="match status" value="1"/>
</dbReference>
<comment type="similarity">
    <text evidence="3 19">Belongs to the ATP-dependent DNA ligase family.</text>
</comment>
<dbReference type="GO" id="GO:0071897">
    <property type="term" value="P:DNA biosynthetic process"/>
    <property type="evidence" value="ECO:0007669"/>
    <property type="project" value="InterPro"/>
</dbReference>
<sequence length="849" mass="98758">MEFKTLCDLFDLIKKTPGHYEKAKVLRDYFTKCRENQSKEDTFALMRLILPKLDRERGSYNMKESKIARVLIKMLALPAGNDREVLSKSYLMSGQASDFGDVVYSVIRKYLSKSKTVLKIHELNSSLDDLSKRSNEGEAADILMELLFKKCSAEDSRWIIRIILKDLKLGIDGNRILNCYHRDGANYFASNNSLKKVCEILYDQNINLHELDIEIFEAFRPMLSKRVDAAIFKKHFIENKLFYIENKFDGERFQLHMQNGTFKYFSRRGFDFTETFGSTVNAGIFTPKLTNTFQPFVQKIILDGEMMLWNKQTQKYGSKGMELDVKKLKESGRYQPCFCIYDIILLNDNILTNRPLRDRYNILRRVLKDTIPGTIALSEVKETHTQQEIVNELNWAVDHEEEGIIVKDPDSIYKYSDRNSGWYKMKLEYFQDTMNDLDLILMGGQFASSTSDQLNSFVVGVRSGQTEDGKPIYLSFGKVSSGLNDDELDMLNKKIKSEGRIFDNNQSASLVFGKEVPNYFIEPDNSVIFVVRASELTRTTDYYKTSYTLRFPRVLNIRTDKPVEDCLDMNELLELTNKNKAVIKLNKKNIELEEILQTKVKKMKKKVIEVVKFEDTRKVTDLLEGYLFHVLNGTNERSKDEIEALVKKAGGNIFYKVDNTVDIVLVGVYNAKAKELSSQRRHYDVIDLAWLYRTIQDGTLLAYETKEIYCTGTNIKNCLSEEVDRYGDSYTKDGTIDSIKHSFQILENLKEQPCFRPMIEIPRKRNFEKYVAYFDKYGTISDSDSNVIYNSLVDELEFRYYYGTVCQQICDKTNLVIIENNNRKRHIEQYLDSINRSNIVIKTKLFIYK</sequence>
<dbReference type="Proteomes" id="UP001152799">
    <property type="component" value="Chromosome 1"/>
</dbReference>
<dbReference type="InterPro" id="IPR012340">
    <property type="entry name" value="NA-bd_OB-fold"/>
</dbReference>
<comment type="cofactor">
    <cofactor evidence="1">
        <name>Mg(2+)</name>
        <dbReference type="ChEBI" id="CHEBI:18420"/>
    </cofactor>
</comment>
<dbReference type="GO" id="GO:0005524">
    <property type="term" value="F:ATP binding"/>
    <property type="evidence" value="ECO:0007669"/>
    <property type="project" value="UniProtKB-KW"/>
</dbReference>
<dbReference type="PROSITE" id="PS00333">
    <property type="entry name" value="DNA_LIGASE_A2"/>
    <property type="match status" value="1"/>
</dbReference>
<evidence type="ECO:0000256" key="15">
    <source>
        <dbReference type="ARBA" id="ARBA00023242"/>
    </source>
</evidence>
<dbReference type="PANTHER" id="PTHR45997:SF1">
    <property type="entry name" value="DNA LIGASE 4"/>
    <property type="match status" value="1"/>
</dbReference>
<dbReference type="SUPFAM" id="SSF50249">
    <property type="entry name" value="Nucleic acid-binding proteins"/>
    <property type="match status" value="1"/>
</dbReference>
<evidence type="ECO:0000256" key="2">
    <source>
        <dbReference type="ARBA" id="ARBA00004123"/>
    </source>
</evidence>
<evidence type="ECO:0000256" key="9">
    <source>
        <dbReference type="ARBA" id="ARBA00022741"/>
    </source>
</evidence>
<reference evidence="22" key="1">
    <citation type="submission" date="2022-01" db="EMBL/GenBank/DDBJ databases">
        <authorList>
            <person name="King R."/>
        </authorList>
    </citation>
    <scope>NUCLEOTIDE SEQUENCE</scope>
</reference>
<keyword evidence="9" id="KW-0547">Nucleotide-binding</keyword>
<dbReference type="AlphaFoldDB" id="A0A9N9MAK7"/>
<dbReference type="SUPFAM" id="SSF117018">
    <property type="entry name" value="ATP-dependent DNA ligase DNA-binding domain"/>
    <property type="match status" value="1"/>
</dbReference>
<evidence type="ECO:0000256" key="19">
    <source>
        <dbReference type="RuleBase" id="RU004196"/>
    </source>
</evidence>
<dbReference type="Pfam" id="PF11411">
    <property type="entry name" value="DNA_ligase_IV"/>
    <property type="match status" value="1"/>
</dbReference>
<dbReference type="InterPro" id="IPR016059">
    <property type="entry name" value="DNA_ligase_ATP-dep_CS"/>
</dbReference>
<evidence type="ECO:0000256" key="12">
    <source>
        <dbReference type="ARBA" id="ARBA00022842"/>
    </source>
</evidence>
<dbReference type="Gene3D" id="1.10.3260.10">
    <property type="entry name" value="DNA ligase, ATP-dependent, N-terminal domain"/>
    <property type="match status" value="1"/>
</dbReference>
<dbReference type="Pfam" id="PF16589">
    <property type="entry name" value="BRCT_2"/>
    <property type="match status" value="1"/>
</dbReference>
<dbReference type="GO" id="GO:0003677">
    <property type="term" value="F:DNA binding"/>
    <property type="evidence" value="ECO:0007669"/>
    <property type="project" value="InterPro"/>
</dbReference>
<dbReference type="EC" id="6.5.1.1" evidence="4"/>
<dbReference type="GO" id="GO:0006303">
    <property type="term" value="P:double-strand break repair via nonhomologous end joining"/>
    <property type="evidence" value="ECO:0007669"/>
    <property type="project" value="TreeGrafter"/>
</dbReference>
<evidence type="ECO:0000256" key="7">
    <source>
        <dbReference type="ARBA" id="ARBA00022723"/>
    </source>
</evidence>
<evidence type="ECO:0000256" key="14">
    <source>
        <dbReference type="ARBA" id="ARBA00023204"/>
    </source>
</evidence>
<dbReference type="GO" id="GO:0046872">
    <property type="term" value="F:metal ion binding"/>
    <property type="evidence" value="ECO:0007669"/>
    <property type="project" value="UniProtKB-KW"/>
</dbReference>
<evidence type="ECO:0000256" key="10">
    <source>
        <dbReference type="ARBA" id="ARBA00022763"/>
    </source>
</evidence>
<dbReference type="OrthoDB" id="151490at2759"/>